<evidence type="ECO:0000259" key="2">
    <source>
        <dbReference type="Pfam" id="PF07885"/>
    </source>
</evidence>
<dbReference type="SUPFAM" id="SSF81324">
    <property type="entry name" value="Voltage-gated potassium channels"/>
    <property type="match status" value="1"/>
</dbReference>
<dbReference type="InterPro" id="IPR013099">
    <property type="entry name" value="K_chnl_dom"/>
</dbReference>
<feature type="transmembrane region" description="Helical" evidence="1">
    <location>
        <begin position="115"/>
        <end position="134"/>
    </location>
</feature>
<dbReference type="Gene3D" id="1.10.287.70">
    <property type="match status" value="1"/>
</dbReference>
<dbReference type="RefSeq" id="WP_354696165.1">
    <property type="nucleotide sequence ID" value="NZ_JAZHOG010000010.1"/>
</dbReference>
<dbReference type="EMBL" id="JAZHOG010000010">
    <property type="protein sequence ID" value="MEJ8568841.1"/>
    <property type="molecule type" value="Genomic_DNA"/>
</dbReference>
<dbReference type="Proteomes" id="UP001359886">
    <property type="component" value="Unassembled WGS sequence"/>
</dbReference>
<protein>
    <submittedName>
        <fullName evidence="3">Ion channel</fullName>
    </submittedName>
</protein>
<gene>
    <name evidence="3" type="ORF">V3330_14500</name>
</gene>
<reference evidence="3 4" key="1">
    <citation type="submission" date="2024-02" db="EMBL/GenBank/DDBJ databases">
        <title>A novel Wenzhouxiangellaceae bacterium, isolated from coastal sediments.</title>
        <authorList>
            <person name="Du Z.-J."/>
            <person name="Ye Y.-Q."/>
            <person name="Zhang X.-Y."/>
        </authorList>
    </citation>
    <scope>NUCLEOTIDE SEQUENCE [LARGE SCALE GENOMIC DNA]</scope>
    <source>
        <strain evidence="3 4">CH-27</strain>
    </source>
</reference>
<dbReference type="Pfam" id="PF07885">
    <property type="entry name" value="Ion_trans_2"/>
    <property type="match status" value="1"/>
</dbReference>
<name>A0AAW9RMU9_9GAMM</name>
<feature type="domain" description="Potassium channel" evidence="2">
    <location>
        <begin position="75"/>
        <end position="126"/>
    </location>
</feature>
<feature type="transmembrane region" description="Helical" evidence="1">
    <location>
        <begin position="42"/>
        <end position="64"/>
    </location>
</feature>
<accession>A0AAW9RMU9</accession>
<keyword evidence="1" id="KW-1133">Transmembrane helix</keyword>
<comment type="caution">
    <text evidence="3">The sequence shown here is derived from an EMBL/GenBank/DDBJ whole genome shotgun (WGS) entry which is preliminary data.</text>
</comment>
<keyword evidence="1" id="KW-0812">Transmembrane</keyword>
<organism evidence="3 4">
    <name type="scientific">Elongatibacter sediminis</name>
    <dbReference type="NCBI Taxonomy" id="3119006"/>
    <lineage>
        <taxon>Bacteria</taxon>
        <taxon>Pseudomonadati</taxon>
        <taxon>Pseudomonadota</taxon>
        <taxon>Gammaproteobacteria</taxon>
        <taxon>Chromatiales</taxon>
        <taxon>Wenzhouxiangellaceae</taxon>
        <taxon>Elongatibacter</taxon>
    </lineage>
</organism>
<dbReference type="AlphaFoldDB" id="A0AAW9RMU9"/>
<keyword evidence="1" id="KW-0472">Membrane</keyword>
<evidence type="ECO:0000256" key="1">
    <source>
        <dbReference type="SAM" id="Phobius"/>
    </source>
</evidence>
<sequence length="139" mass="15661">MTISVVLAMLLFAMTSLLHFGMLVLAKNTCQPQWRALTLMAWVFFVAFLAHLAEILLYAGGFWLGEQFFQIGSFGGMRPESFLDYFYYSSVTFTSLGLGDIFPGGHLRFLTGVEALNGLMLIAWTGSYTFYLGLRRTLR</sequence>
<evidence type="ECO:0000313" key="3">
    <source>
        <dbReference type="EMBL" id="MEJ8568841.1"/>
    </source>
</evidence>
<evidence type="ECO:0000313" key="4">
    <source>
        <dbReference type="Proteomes" id="UP001359886"/>
    </source>
</evidence>
<keyword evidence="4" id="KW-1185">Reference proteome</keyword>
<proteinExistence type="predicted"/>